<sequence>MRLMQVLHSAASSDCSQPSHIKSRIQLDSVAYRPRRLPTILDTVKCNGLPRRKEIPKPLSQMEFQNCRHLMLVTSFAKRIY</sequence>
<dbReference type="Proteomes" id="UP000054272">
    <property type="component" value="Unassembled WGS sequence"/>
</dbReference>
<protein>
    <submittedName>
        <fullName evidence="1">Uncharacterized protein</fullName>
    </submittedName>
</protein>
<organism evidence="1 2">
    <name type="scientific">Cryptococcus gattii EJB2</name>
    <dbReference type="NCBI Taxonomy" id="1296103"/>
    <lineage>
        <taxon>Eukaryota</taxon>
        <taxon>Fungi</taxon>
        <taxon>Dikarya</taxon>
        <taxon>Basidiomycota</taxon>
        <taxon>Agaricomycotina</taxon>
        <taxon>Tremellomycetes</taxon>
        <taxon>Tremellales</taxon>
        <taxon>Cryptococcaceae</taxon>
        <taxon>Cryptococcus</taxon>
        <taxon>Cryptococcus gattii species complex</taxon>
    </lineage>
</organism>
<gene>
    <name evidence="1" type="ORF">I306_05491</name>
</gene>
<dbReference type="EMBL" id="KN848749">
    <property type="protein sequence ID" value="KIR77755.1"/>
    <property type="molecule type" value="Genomic_DNA"/>
</dbReference>
<reference evidence="1 2" key="1">
    <citation type="submission" date="2015-01" db="EMBL/GenBank/DDBJ databases">
        <title>The Genome Sequence of Cryptococcus gattii EJB2.</title>
        <authorList>
            <consortium name="The Broad Institute Genomics Platform"/>
            <person name="Cuomo C."/>
            <person name="Litvintseva A."/>
            <person name="Chen Y."/>
            <person name="Heitman J."/>
            <person name="Sun S."/>
            <person name="Springer D."/>
            <person name="Dromer F."/>
            <person name="Young S."/>
            <person name="Zeng Q."/>
            <person name="Gargeya S."/>
            <person name="Abouelleil A."/>
            <person name="Alvarado L."/>
            <person name="Chapman S.B."/>
            <person name="Gainer-Dewar J."/>
            <person name="Goldberg J."/>
            <person name="Griggs A."/>
            <person name="Gujja S."/>
            <person name="Hansen M."/>
            <person name="Howarth C."/>
            <person name="Imamovic A."/>
            <person name="Larimer J."/>
            <person name="Murphy C."/>
            <person name="Naylor J."/>
            <person name="Pearson M."/>
            <person name="Priest M."/>
            <person name="Roberts A."/>
            <person name="Saif S."/>
            <person name="Shea T."/>
            <person name="Sykes S."/>
            <person name="Wortman J."/>
            <person name="Nusbaum C."/>
            <person name="Birren B."/>
        </authorList>
    </citation>
    <scope>NUCLEOTIDE SEQUENCE [LARGE SCALE GENOMIC DNA]</scope>
    <source>
        <strain evidence="1 2">EJB2</strain>
    </source>
</reference>
<evidence type="ECO:0000313" key="2">
    <source>
        <dbReference type="Proteomes" id="UP000054272"/>
    </source>
</evidence>
<evidence type="ECO:0000313" key="1">
    <source>
        <dbReference type="EMBL" id="KIR77755.1"/>
    </source>
</evidence>
<name>A0ABR5BQ32_9TREE</name>
<proteinExistence type="predicted"/>
<accession>A0ABR5BQ32</accession>
<keyword evidence="2" id="KW-1185">Reference proteome</keyword>